<accession>A0AAN9R1J1</accession>
<sequence>MHCTGQSRQHSNALRTAQDGNGLSPHALVSIFCSPIRPISFQLITYPATLKWHALMFTSKTSNKNFHGMECSKHTISDLLAKKILRVEGLKAVKFPEFRCLIEGPMHHDVLLVLNILELENFLTFQG</sequence>
<evidence type="ECO:0000313" key="1">
    <source>
        <dbReference type="EMBL" id="KAK7358730.1"/>
    </source>
</evidence>
<evidence type="ECO:0000313" key="2">
    <source>
        <dbReference type="Proteomes" id="UP001367508"/>
    </source>
</evidence>
<proteinExistence type="predicted"/>
<keyword evidence="2" id="KW-1185">Reference proteome</keyword>
<reference evidence="1 2" key="1">
    <citation type="submission" date="2024-01" db="EMBL/GenBank/DDBJ databases">
        <title>The genomes of 5 underutilized Papilionoideae crops provide insights into root nodulation and disease resistanc.</title>
        <authorList>
            <person name="Jiang F."/>
        </authorList>
    </citation>
    <scope>NUCLEOTIDE SEQUENCE [LARGE SCALE GENOMIC DNA]</scope>
    <source>
        <strain evidence="1">LVBAO_FW01</strain>
        <tissue evidence="1">Leaves</tissue>
    </source>
</reference>
<comment type="caution">
    <text evidence="1">The sequence shown here is derived from an EMBL/GenBank/DDBJ whole genome shotgun (WGS) entry which is preliminary data.</text>
</comment>
<dbReference type="Proteomes" id="UP001367508">
    <property type="component" value="Unassembled WGS sequence"/>
</dbReference>
<dbReference type="EMBL" id="JAYMYQ010000001">
    <property type="protein sequence ID" value="KAK7358730.1"/>
    <property type="molecule type" value="Genomic_DNA"/>
</dbReference>
<protein>
    <submittedName>
        <fullName evidence="1">Uncharacterized protein</fullName>
    </submittedName>
</protein>
<name>A0AAN9R1J1_CANGL</name>
<gene>
    <name evidence="1" type="ORF">VNO77_00668</name>
</gene>
<organism evidence="1 2">
    <name type="scientific">Canavalia gladiata</name>
    <name type="common">Sword bean</name>
    <name type="synonym">Dolichos gladiatus</name>
    <dbReference type="NCBI Taxonomy" id="3824"/>
    <lineage>
        <taxon>Eukaryota</taxon>
        <taxon>Viridiplantae</taxon>
        <taxon>Streptophyta</taxon>
        <taxon>Embryophyta</taxon>
        <taxon>Tracheophyta</taxon>
        <taxon>Spermatophyta</taxon>
        <taxon>Magnoliopsida</taxon>
        <taxon>eudicotyledons</taxon>
        <taxon>Gunneridae</taxon>
        <taxon>Pentapetalae</taxon>
        <taxon>rosids</taxon>
        <taxon>fabids</taxon>
        <taxon>Fabales</taxon>
        <taxon>Fabaceae</taxon>
        <taxon>Papilionoideae</taxon>
        <taxon>50 kb inversion clade</taxon>
        <taxon>NPAAA clade</taxon>
        <taxon>indigoferoid/millettioid clade</taxon>
        <taxon>Phaseoleae</taxon>
        <taxon>Canavalia</taxon>
    </lineage>
</organism>
<dbReference type="AlphaFoldDB" id="A0AAN9R1J1"/>